<dbReference type="Gene3D" id="3.40.50.1700">
    <property type="entry name" value="Glycoside hydrolase family 3 C-terminal domain"/>
    <property type="match status" value="1"/>
</dbReference>
<keyword evidence="2 5" id="KW-0378">Hydrolase</keyword>
<dbReference type="Pfam" id="PF00933">
    <property type="entry name" value="Glyco_hydro_3"/>
    <property type="match status" value="1"/>
</dbReference>
<dbReference type="PANTHER" id="PTHR42715">
    <property type="entry name" value="BETA-GLUCOSIDASE"/>
    <property type="match status" value="1"/>
</dbReference>
<dbReference type="SUPFAM" id="SSF51445">
    <property type="entry name" value="(Trans)glycosidases"/>
    <property type="match status" value="1"/>
</dbReference>
<keyword evidence="3" id="KW-0119">Carbohydrate metabolism</keyword>
<accession>A0A223MWN5</accession>
<dbReference type="InterPro" id="IPR026891">
    <property type="entry name" value="Fn3-like"/>
</dbReference>
<evidence type="ECO:0000256" key="3">
    <source>
        <dbReference type="ARBA" id="ARBA00023277"/>
    </source>
</evidence>
<name>A0A223MWN5_9VIBR</name>
<evidence type="ECO:0000259" key="6">
    <source>
        <dbReference type="SMART" id="SM01217"/>
    </source>
</evidence>
<dbReference type="Proteomes" id="UP000215148">
    <property type="component" value="Chromosome 1"/>
</dbReference>
<dbReference type="RefSeq" id="WP_094499929.1">
    <property type="nucleotide sequence ID" value="NZ_CAWNHI010000001.1"/>
</dbReference>
<evidence type="ECO:0000256" key="2">
    <source>
        <dbReference type="ARBA" id="ARBA00022801"/>
    </source>
</evidence>
<evidence type="ECO:0000256" key="5">
    <source>
        <dbReference type="RuleBase" id="RU361161"/>
    </source>
</evidence>
<dbReference type="InterPro" id="IPR036881">
    <property type="entry name" value="Glyco_hydro_3_C_sf"/>
</dbReference>
<feature type="domain" description="Fibronectin type III-like" evidence="6">
    <location>
        <begin position="329"/>
        <end position="405"/>
    </location>
</feature>
<evidence type="ECO:0000256" key="1">
    <source>
        <dbReference type="ARBA" id="ARBA00005336"/>
    </source>
</evidence>
<dbReference type="GO" id="GO:0004553">
    <property type="term" value="F:hydrolase activity, hydrolyzing O-glycosyl compounds"/>
    <property type="evidence" value="ECO:0007669"/>
    <property type="project" value="InterPro"/>
</dbReference>
<gene>
    <name evidence="7" type="ORF">CCZ37_05120</name>
</gene>
<dbReference type="Gene3D" id="3.20.20.300">
    <property type="entry name" value="Glycoside hydrolase, family 3, N-terminal domain"/>
    <property type="match status" value="1"/>
</dbReference>
<dbReference type="InterPro" id="IPR001764">
    <property type="entry name" value="Glyco_hydro_3_N"/>
</dbReference>
<keyword evidence="4 5" id="KW-0326">Glycosidase</keyword>
<evidence type="ECO:0000256" key="4">
    <source>
        <dbReference type="ARBA" id="ARBA00023295"/>
    </source>
</evidence>
<reference evidence="7 8" key="1">
    <citation type="submission" date="2017-08" db="EMBL/GenBank/DDBJ databases">
        <title>The Vibrio qinghaiensis sp.-Q67 is a luminous bacteria isolated firstly from Qinghai lake, Qinghai province, China, which has been proved to be very sensitive to detect environmental and food pollutants. Therefore, complete genome analysis of V. qinghaiensis sp.-Q67 highlights the potential application of this strain on detection of hazards in the contaminated environments.</title>
        <authorList>
            <person name="Gong L."/>
        </authorList>
    </citation>
    <scope>NUCLEOTIDE SEQUENCE [LARGE SCALE GENOMIC DNA]</scope>
    <source>
        <strain evidence="7 8">Q67</strain>
    </source>
</reference>
<dbReference type="PROSITE" id="PS00775">
    <property type="entry name" value="GLYCOSYL_HYDROL_F3"/>
    <property type="match status" value="1"/>
</dbReference>
<proteinExistence type="inferred from homology"/>
<dbReference type="SMART" id="SM01217">
    <property type="entry name" value="Fn3_like"/>
    <property type="match status" value="1"/>
</dbReference>
<dbReference type="InterPro" id="IPR017853">
    <property type="entry name" value="GH"/>
</dbReference>
<comment type="similarity">
    <text evidence="1 5">Belongs to the glycosyl hydrolase 3 family.</text>
</comment>
<dbReference type="InterPro" id="IPR002772">
    <property type="entry name" value="Glyco_hydro_3_C"/>
</dbReference>
<organism evidence="7 8">
    <name type="scientific">Vibrio qinghaiensis</name>
    <dbReference type="NCBI Taxonomy" id="2025808"/>
    <lineage>
        <taxon>Bacteria</taxon>
        <taxon>Pseudomonadati</taxon>
        <taxon>Pseudomonadota</taxon>
        <taxon>Gammaproteobacteria</taxon>
        <taxon>Vibrionales</taxon>
        <taxon>Vibrionaceae</taxon>
        <taxon>Vibrio</taxon>
    </lineage>
</organism>
<dbReference type="InterPro" id="IPR050288">
    <property type="entry name" value="Cellulose_deg_GH3"/>
</dbReference>
<dbReference type="KEGG" id="vqi:CCZ37_05120"/>
<dbReference type="EMBL" id="CP022741">
    <property type="protein sequence ID" value="ASU22010.1"/>
    <property type="molecule type" value="Genomic_DNA"/>
</dbReference>
<dbReference type="AlphaFoldDB" id="A0A223MWN5"/>
<sequence>MRNPAIEKAQQALVSVSRQAAAEGIVLLKNDDQALPIQPSQVLSLFGRCQINTYRSGTGSGGAVNVPYAVNALQGLQANPTIQLNTSLVALYQDWLAHHPFDDGGGGWAAEPWFQHEMPLTDEVVAQAAAQSDKALVFIGRTAGEDKDYADEAGSYRLTELETDMLTKVCRHFSCVIVVMNVTNIIDMSWLTRLENHHAIKAVLYSWAAGMEGGHALADVLSGAVSPSGRLTDTIAHRLQDYPSSAHFGRKDFNLYAEDIYVGYRYFETFAPEAVQFEFGAGLSYSQFERRLLQCSSDVVDAGGDLTNAKSLYFEIEVRNIGQQFSSKEVVQLYVEAPQGQLGKPARALCGFAKTSELAPNGSEVVRICVPVALLASFDDSGASGYPNSYVLEAGQYHFYLGGSVRQAQKIDTTWWVEHTASLETLSEACAPTRQFERLVPAERQANGVYQPRYQPVPLRTVDLAQRIEANLPPTYAFTGDQGIKLADVAQGRASLEAFVAQLTAEQLAILVRGEGMCSPKVTPGTAAAFGGVCTSLFEFGIPVAAAADGPSGIRMDSGHQATQVPIGTLLACTWNTELNQQLYYLLGQELQAYQIDTLLGPGINIHRHPLNGRNFEYFSEDPLLTGWIAAAQTTGLKQAGVSGTIKHFSANDQETARVDVDSVMSQRALREIHIKPFEMAVKYGQASTIMTSYNPVNGHWAASNYDLNTTILRGEWGYTGIVMTDWWAKMNHPVDGGEESKRFTGYMLRAQNDLYMVVENDAAERNPMEDDTLRALAQGDLTLGELQRSAMNICRFILQAPVMQRPLQAYQAVKPFVQLAVQARQAVPESAPICFADQTIELNSQTSSQCLLQVEQSGTYVCFAQMAYDREALAQSSCSLSINGEFAMSLPINGTNGQSVKVEGRAISLSSGVYWLESQFVKKGAVLQTLLFERQEE</sequence>
<dbReference type="InterPro" id="IPR013783">
    <property type="entry name" value="Ig-like_fold"/>
</dbReference>
<dbReference type="GO" id="GO:0005975">
    <property type="term" value="P:carbohydrate metabolic process"/>
    <property type="evidence" value="ECO:0007669"/>
    <property type="project" value="InterPro"/>
</dbReference>
<keyword evidence="8" id="KW-1185">Reference proteome</keyword>
<evidence type="ECO:0000313" key="8">
    <source>
        <dbReference type="Proteomes" id="UP000215148"/>
    </source>
</evidence>
<protein>
    <submittedName>
        <fullName evidence="7">Beta-glucosidase</fullName>
    </submittedName>
</protein>
<evidence type="ECO:0000313" key="7">
    <source>
        <dbReference type="EMBL" id="ASU22010.1"/>
    </source>
</evidence>
<dbReference type="SUPFAM" id="SSF52279">
    <property type="entry name" value="Beta-D-glucan exohydrolase, C-terminal domain"/>
    <property type="match status" value="1"/>
</dbReference>
<dbReference type="Pfam" id="PF14310">
    <property type="entry name" value="Fn3-like"/>
    <property type="match status" value="1"/>
</dbReference>
<dbReference type="InterPro" id="IPR019800">
    <property type="entry name" value="Glyco_hydro_3_AS"/>
</dbReference>
<dbReference type="Gene3D" id="2.60.40.10">
    <property type="entry name" value="Immunoglobulins"/>
    <property type="match status" value="1"/>
</dbReference>
<dbReference type="PRINTS" id="PR00133">
    <property type="entry name" value="GLHYDRLASE3"/>
</dbReference>
<dbReference type="PANTHER" id="PTHR42715:SF10">
    <property type="entry name" value="BETA-GLUCOSIDASE"/>
    <property type="match status" value="1"/>
</dbReference>
<dbReference type="InterPro" id="IPR036962">
    <property type="entry name" value="Glyco_hydro_3_N_sf"/>
</dbReference>
<dbReference type="Pfam" id="PF01915">
    <property type="entry name" value="Glyco_hydro_3_C"/>
    <property type="match status" value="1"/>
</dbReference>